<proteinExistence type="predicted"/>
<accession>A0A8S1KEI0</accession>
<dbReference type="AlphaFoldDB" id="A0A8S1KEI0"/>
<dbReference type="Proteomes" id="UP000692954">
    <property type="component" value="Unassembled WGS sequence"/>
</dbReference>
<keyword evidence="2" id="KW-1185">Reference proteome</keyword>
<evidence type="ECO:0000313" key="1">
    <source>
        <dbReference type="EMBL" id="CAD8053588.1"/>
    </source>
</evidence>
<protein>
    <submittedName>
        <fullName evidence="1">Uncharacterized protein</fullName>
    </submittedName>
</protein>
<dbReference type="EMBL" id="CAJJDN010000007">
    <property type="protein sequence ID" value="CAD8053588.1"/>
    <property type="molecule type" value="Genomic_DNA"/>
</dbReference>
<reference evidence="1" key="1">
    <citation type="submission" date="2021-01" db="EMBL/GenBank/DDBJ databases">
        <authorList>
            <consortium name="Genoscope - CEA"/>
            <person name="William W."/>
        </authorList>
    </citation>
    <scope>NUCLEOTIDE SEQUENCE</scope>
</reference>
<name>A0A8S1KEI0_9CILI</name>
<comment type="caution">
    <text evidence="1">The sequence shown here is derived from an EMBL/GenBank/DDBJ whole genome shotgun (WGS) entry which is preliminary data.</text>
</comment>
<organism evidence="1 2">
    <name type="scientific">Paramecium sonneborni</name>
    <dbReference type="NCBI Taxonomy" id="65129"/>
    <lineage>
        <taxon>Eukaryota</taxon>
        <taxon>Sar</taxon>
        <taxon>Alveolata</taxon>
        <taxon>Ciliophora</taxon>
        <taxon>Intramacronucleata</taxon>
        <taxon>Oligohymenophorea</taxon>
        <taxon>Peniculida</taxon>
        <taxon>Parameciidae</taxon>
        <taxon>Paramecium</taxon>
    </lineage>
</organism>
<gene>
    <name evidence="1" type="ORF">PSON_ATCC_30995.1.T0070423</name>
</gene>
<sequence>MNNQLEQKVINQWKSFVQKRKEVRDILITQYKQSYIRVLNSYKELKKRRFQQYIINNASNLIYKALKINLWKVKHLRQFLIQNQVKRFYILKSQEQIFKNYFNLHGKQVNIKTIRLHLQNNCQHKNLIPMLFHNIKSDVILFNFHQLKKEFGETNLNRDIIKYEFLYNFIKYVKVKLSKKQFKFSNQELMRHQQLIQRIDNFQSKEYNLLKYIELDNINILRKIYQYNCQNRNQQLHLFFDFQLREIAAVCRIQKYFRAKRDIVTNGMKYSVIMKLIDQTRAIYVIQRWFRRIRSNHRNNFFKEISFYVSQISTPNLYLDMQIYQQIQEIVKNQKHSLKFLEQYNMIIADNDIVRLKFKSQQFENSVQSTFAQSIAQFDHLNIEIVPKWLIQAIQMVHIKEEKFIDYNVIKQEQISTKWNCRNREYQTKQKEPLKELKYQQQVDIYGLLHLGASINFDCINNRDYIKFSYISTSEAKYRVIALALITYRFKLNGTSILMFSDNIWESTNTKIIPFLNKYYQKIQCVFKVDIPTLETSQLYFGKINKIILCFNNQQAEQFKYQKQVIQLSFFNQNSRIIENFIWMCSEKSNQQKIYKPQISIKLNRNSLKKNSHIQLANSSSEDIQQDQVSITQNYIHQRSHDLSPQSVIVDGSSKSTQLPLKFSIMCLENSEIQYQPPKFKRRTEQSQQEFVMTSRFRTQNNSLNNSKIKDLSETQNTSVQKIQPKKRQYPLEDIYEQSEYLQIKQQSQKIALQENKEKIAKIKQKNLNETSFIREFQHFTNLLQRQEQQILNRQLKTPKIQTVEKSQKVSSIHQSVKSQSVTRREDYQDTSIFFPIIEPKSTKKQTQNFRLSNYHRYAVFPEELYAISKNVETIKF</sequence>
<evidence type="ECO:0000313" key="2">
    <source>
        <dbReference type="Proteomes" id="UP000692954"/>
    </source>
</evidence>
<dbReference type="OrthoDB" id="293565at2759"/>